<dbReference type="EMBL" id="CP000384">
    <property type="protein sequence ID" value="ABG08402.1"/>
    <property type="molecule type" value="Genomic_DNA"/>
</dbReference>
<dbReference type="InterPro" id="IPR050707">
    <property type="entry name" value="HTH_MetabolicPath_Reg"/>
</dbReference>
<evidence type="ECO:0000256" key="3">
    <source>
        <dbReference type="ARBA" id="ARBA00023163"/>
    </source>
</evidence>
<protein>
    <submittedName>
        <fullName evidence="6">Transcriptional regulator, IclR family</fullName>
    </submittedName>
</protein>
<name>A0A5Q5BJ71_MYCSS</name>
<dbReference type="Gene3D" id="3.30.450.40">
    <property type="match status" value="1"/>
</dbReference>
<evidence type="ECO:0000259" key="4">
    <source>
        <dbReference type="PROSITE" id="PS51077"/>
    </source>
</evidence>
<dbReference type="InterPro" id="IPR014757">
    <property type="entry name" value="Tscrpt_reg_IclR_C"/>
</dbReference>
<gene>
    <name evidence="6" type="ordered locus">Mmcs_2294</name>
</gene>
<organism evidence="6">
    <name type="scientific">Mycobacterium sp. (strain MCS)</name>
    <dbReference type="NCBI Taxonomy" id="164756"/>
    <lineage>
        <taxon>Bacteria</taxon>
        <taxon>Bacillati</taxon>
        <taxon>Actinomycetota</taxon>
        <taxon>Actinomycetes</taxon>
        <taxon>Mycobacteriales</taxon>
        <taxon>Mycobacteriaceae</taxon>
        <taxon>Mycobacterium</taxon>
    </lineage>
</organism>
<dbReference type="Gene3D" id="1.10.10.10">
    <property type="entry name" value="Winged helix-like DNA-binding domain superfamily/Winged helix DNA-binding domain"/>
    <property type="match status" value="1"/>
</dbReference>
<dbReference type="InterPro" id="IPR005471">
    <property type="entry name" value="Tscrpt_reg_IclR_N"/>
</dbReference>
<keyword evidence="1" id="KW-0805">Transcription regulation</keyword>
<dbReference type="PROSITE" id="PS51077">
    <property type="entry name" value="HTH_ICLR"/>
    <property type="match status" value="1"/>
</dbReference>
<dbReference type="SUPFAM" id="SSF55781">
    <property type="entry name" value="GAF domain-like"/>
    <property type="match status" value="1"/>
</dbReference>
<proteinExistence type="predicted"/>
<evidence type="ECO:0000313" key="6">
    <source>
        <dbReference type="EMBL" id="ABG08402.1"/>
    </source>
</evidence>
<dbReference type="InterPro" id="IPR036388">
    <property type="entry name" value="WH-like_DNA-bd_sf"/>
</dbReference>
<dbReference type="InterPro" id="IPR029016">
    <property type="entry name" value="GAF-like_dom_sf"/>
</dbReference>
<dbReference type="GO" id="GO:0003677">
    <property type="term" value="F:DNA binding"/>
    <property type="evidence" value="ECO:0007669"/>
    <property type="project" value="UniProtKB-KW"/>
</dbReference>
<evidence type="ECO:0000259" key="5">
    <source>
        <dbReference type="PROSITE" id="PS51078"/>
    </source>
</evidence>
<accession>A0A5Q5BJ71</accession>
<dbReference type="InterPro" id="IPR036390">
    <property type="entry name" value="WH_DNA-bd_sf"/>
</dbReference>
<sequence length="310" mass="33665">MARPSPQSDRILLLMELLSEQPRTGRTLAEIARHLGVAKATCYPMLVALTDAGWLVRHPTRKTFHLGPALVPLGQAAADALDVVDLARPAMHELADTADMACLAFVWSGDDLVVTEAVQPRRGRRGTLGLRLGDRIQITPPLGSALAAWFGPDRLDQWYRTGAADLGVDADDLRAGYREVLALTRQRGYAVECVDQRMRTIADELARLRGGVGTLGRRQPPVTLRTVSDEHPVDVLVGEVDTEAHYRPISINAVTFDADASPALVLCLVDAPEPMTGRRVVELGESVRTAADRLTGLIHGCRPVSPREEA</sequence>
<keyword evidence="2" id="KW-0238">DNA-binding</keyword>
<feature type="domain" description="IclR-ED" evidence="5">
    <location>
        <begin position="69"/>
        <end position="300"/>
    </location>
</feature>
<dbReference type="AlphaFoldDB" id="A0A5Q5BJ71"/>
<dbReference type="PROSITE" id="PS51078">
    <property type="entry name" value="ICLR_ED"/>
    <property type="match status" value="1"/>
</dbReference>
<dbReference type="SMART" id="SM00346">
    <property type="entry name" value="HTH_ICLR"/>
    <property type="match status" value="1"/>
</dbReference>
<evidence type="ECO:0000256" key="2">
    <source>
        <dbReference type="ARBA" id="ARBA00023125"/>
    </source>
</evidence>
<dbReference type="SUPFAM" id="SSF46785">
    <property type="entry name" value="Winged helix' DNA-binding domain"/>
    <property type="match status" value="1"/>
</dbReference>
<dbReference type="PANTHER" id="PTHR30136">
    <property type="entry name" value="HELIX-TURN-HELIX TRANSCRIPTIONAL REGULATOR, ICLR FAMILY"/>
    <property type="match status" value="1"/>
</dbReference>
<dbReference type="GO" id="GO:0003700">
    <property type="term" value="F:DNA-binding transcription factor activity"/>
    <property type="evidence" value="ECO:0007669"/>
    <property type="project" value="TreeGrafter"/>
</dbReference>
<keyword evidence="3" id="KW-0804">Transcription</keyword>
<dbReference type="Pfam" id="PF09339">
    <property type="entry name" value="HTH_IclR"/>
    <property type="match status" value="1"/>
</dbReference>
<reference evidence="6" key="1">
    <citation type="submission" date="2006-06" db="EMBL/GenBank/DDBJ databases">
        <title>Complete sequence of chromosome of Mycobacterium sp. MCS.</title>
        <authorList>
            <consortium name="US DOE Joint Genome Institute"/>
            <person name="Copeland A."/>
            <person name="Lucas S."/>
            <person name="Lapidus A."/>
            <person name="Barry K."/>
            <person name="Detter J.C."/>
            <person name="Glavina del Rio T."/>
            <person name="Hammon N."/>
            <person name="Israni S."/>
            <person name="Dalin E."/>
            <person name="Tice H."/>
            <person name="Pitluck S."/>
            <person name="Martinez M."/>
            <person name="Schmutz J."/>
            <person name="Larimer F."/>
            <person name="Land M."/>
            <person name="Hauser L."/>
            <person name="Kyrpides N."/>
            <person name="Kim E."/>
            <person name="Miller C.D."/>
            <person name="Hughes J.E."/>
            <person name="Anderson A.J."/>
            <person name="Sims R.C."/>
            <person name="Richardson P."/>
        </authorList>
    </citation>
    <scope>NUCLEOTIDE SEQUENCE [LARGE SCALE GENOMIC DNA]</scope>
    <source>
        <strain evidence="6">MCS</strain>
    </source>
</reference>
<dbReference type="KEGG" id="mmc:Mmcs_2294"/>
<feature type="domain" description="HTH iclR-type" evidence="4">
    <location>
        <begin position="5"/>
        <end position="68"/>
    </location>
</feature>
<dbReference type="GO" id="GO:0045892">
    <property type="term" value="P:negative regulation of DNA-templated transcription"/>
    <property type="evidence" value="ECO:0007669"/>
    <property type="project" value="TreeGrafter"/>
</dbReference>
<dbReference type="PANTHER" id="PTHR30136:SF35">
    <property type="entry name" value="HTH-TYPE TRANSCRIPTIONAL REGULATOR RV1719"/>
    <property type="match status" value="1"/>
</dbReference>
<evidence type="ECO:0000256" key="1">
    <source>
        <dbReference type="ARBA" id="ARBA00023015"/>
    </source>
</evidence>